<evidence type="ECO:0000313" key="2">
    <source>
        <dbReference type="Proteomes" id="UP001610444"/>
    </source>
</evidence>
<organism evidence="1 2">
    <name type="scientific">Aspergillus pseudodeflectus</name>
    <dbReference type="NCBI Taxonomy" id="176178"/>
    <lineage>
        <taxon>Eukaryota</taxon>
        <taxon>Fungi</taxon>
        <taxon>Dikarya</taxon>
        <taxon>Ascomycota</taxon>
        <taxon>Pezizomycotina</taxon>
        <taxon>Eurotiomycetes</taxon>
        <taxon>Eurotiomycetidae</taxon>
        <taxon>Eurotiales</taxon>
        <taxon>Aspergillaceae</taxon>
        <taxon>Aspergillus</taxon>
        <taxon>Aspergillus subgen. Nidulantes</taxon>
    </lineage>
</organism>
<comment type="caution">
    <text evidence="1">The sequence shown here is derived from an EMBL/GenBank/DDBJ whole genome shotgun (WGS) entry which is preliminary data.</text>
</comment>
<dbReference type="GeneID" id="98153877"/>
<dbReference type="Proteomes" id="UP001610444">
    <property type="component" value="Unassembled WGS sequence"/>
</dbReference>
<keyword evidence="2" id="KW-1185">Reference proteome</keyword>
<gene>
    <name evidence="1" type="ORF">BJX68DRAFT_227650</name>
</gene>
<dbReference type="EMBL" id="JBFXLR010000004">
    <property type="protein sequence ID" value="KAL2859017.1"/>
    <property type="molecule type" value="Genomic_DNA"/>
</dbReference>
<dbReference type="RefSeq" id="XP_070903981.1">
    <property type="nucleotide sequence ID" value="XM_071038713.1"/>
</dbReference>
<sequence>MLSRGHIQPKVDCSGVSALEIPLDKVITNTAECVNLPLMYFGKDLPVFIPCHRFLRSTEESPSH</sequence>
<evidence type="ECO:0000313" key="1">
    <source>
        <dbReference type="EMBL" id="KAL2859017.1"/>
    </source>
</evidence>
<reference evidence="1 2" key="1">
    <citation type="submission" date="2024-07" db="EMBL/GenBank/DDBJ databases">
        <title>Section-level genome sequencing and comparative genomics of Aspergillus sections Usti and Cavernicolus.</title>
        <authorList>
            <consortium name="Lawrence Berkeley National Laboratory"/>
            <person name="Nybo J.L."/>
            <person name="Vesth T.C."/>
            <person name="Theobald S."/>
            <person name="Frisvad J.C."/>
            <person name="Larsen T.O."/>
            <person name="Kjaerboelling I."/>
            <person name="Rothschild-Mancinelli K."/>
            <person name="Lyhne E.K."/>
            <person name="Kogle M.E."/>
            <person name="Barry K."/>
            <person name="Clum A."/>
            <person name="Na H."/>
            <person name="Ledsgaard L."/>
            <person name="Lin J."/>
            <person name="Lipzen A."/>
            <person name="Kuo A."/>
            <person name="Riley R."/>
            <person name="Mondo S."/>
            <person name="LaButti K."/>
            <person name="Haridas S."/>
            <person name="Pangalinan J."/>
            <person name="Salamov A.A."/>
            <person name="Simmons B.A."/>
            <person name="Magnuson J.K."/>
            <person name="Chen J."/>
            <person name="Drula E."/>
            <person name="Henrissat B."/>
            <person name="Wiebenga A."/>
            <person name="Lubbers R.J."/>
            <person name="Gomes A.C."/>
            <person name="Macurrencykelacurrency M.R."/>
            <person name="Stajich J."/>
            <person name="Grigoriev I.V."/>
            <person name="Mortensen U.H."/>
            <person name="De vries R.P."/>
            <person name="Baker S.E."/>
            <person name="Andersen M.R."/>
        </authorList>
    </citation>
    <scope>NUCLEOTIDE SEQUENCE [LARGE SCALE GENOMIC DNA]</scope>
    <source>
        <strain evidence="1 2">CBS 756.74</strain>
    </source>
</reference>
<dbReference type="PROSITE" id="PS00374">
    <property type="entry name" value="MGMT"/>
    <property type="match status" value="1"/>
</dbReference>
<name>A0ABR4L6B6_9EURO</name>
<dbReference type="InterPro" id="IPR001497">
    <property type="entry name" value="MethylDNA_cys_MeTrfase_AS"/>
</dbReference>
<accession>A0ABR4L6B6</accession>
<proteinExistence type="predicted"/>
<protein>
    <submittedName>
        <fullName evidence="1">Uncharacterized protein</fullName>
    </submittedName>
</protein>